<accession>A0A140DS37</accession>
<dbReference type="AlphaFoldDB" id="A0A140DS37"/>
<reference evidence="3 4" key="1">
    <citation type="journal article" date="2016" name="Gut Pathog.">
        <title>Whole genome sequencing of "Faecalibaculum rodentium" ALO17, isolated from C57BL/6J laboratory mouse feces.</title>
        <authorList>
            <person name="Lim S."/>
            <person name="Chang D.H."/>
            <person name="Ahn S."/>
            <person name="Kim B.C."/>
        </authorList>
    </citation>
    <scope>NUCLEOTIDE SEQUENCE [LARGE SCALE GENOMIC DNA]</scope>
    <source>
        <strain evidence="3 4">Alo17</strain>
    </source>
</reference>
<dbReference type="Gene3D" id="3.40.50.300">
    <property type="entry name" value="P-loop containing nucleotide triphosphate hydrolases"/>
    <property type="match status" value="1"/>
</dbReference>
<evidence type="ECO:0000259" key="1">
    <source>
        <dbReference type="Pfam" id="PF13173"/>
    </source>
</evidence>
<feature type="domain" description="DUF4143" evidence="2">
    <location>
        <begin position="225"/>
        <end position="385"/>
    </location>
</feature>
<evidence type="ECO:0000313" key="3">
    <source>
        <dbReference type="EMBL" id="AMK53464.1"/>
    </source>
</evidence>
<dbReference type="KEGG" id="fro:AALO17_03300"/>
<evidence type="ECO:0000313" key="4">
    <source>
        <dbReference type="Proteomes" id="UP000069771"/>
    </source>
</evidence>
<dbReference type="RefSeq" id="WP_067554611.1">
    <property type="nucleotide sequence ID" value="NZ_CAKOCV010000014.1"/>
</dbReference>
<dbReference type="STRING" id="1702221.AALO17_03300"/>
<dbReference type="PATRIC" id="fig|1702221.3.peg.318"/>
<dbReference type="SUPFAM" id="SSF52540">
    <property type="entry name" value="P-loop containing nucleoside triphosphate hydrolases"/>
    <property type="match status" value="1"/>
</dbReference>
<dbReference type="Pfam" id="PF13635">
    <property type="entry name" value="DUF4143"/>
    <property type="match status" value="1"/>
</dbReference>
<dbReference type="PANTHER" id="PTHR33295">
    <property type="entry name" value="ATPASE"/>
    <property type="match status" value="1"/>
</dbReference>
<dbReference type="InterPro" id="IPR027417">
    <property type="entry name" value="P-loop_NTPase"/>
</dbReference>
<dbReference type="Proteomes" id="UP000069771">
    <property type="component" value="Chromosome"/>
</dbReference>
<dbReference type="InterPro" id="IPR025420">
    <property type="entry name" value="DUF4143"/>
</dbReference>
<dbReference type="OrthoDB" id="9801806at2"/>
<dbReference type="InterPro" id="IPR041682">
    <property type="entry name" value="AAA_14"/>
</dbReference>
<feature type="domain" description="AAA" evidence="1">
    <location>
        <begin position="20"/>
        <end position="152"/>
    </location>
</feature>
<gene>
    <name evidence="3" type="ORF">AALO17_03300</name>
</gene>
<evidence type="ECO:0000259" key="2">
    <source>
        <dbReference type="Pfam" id="PF13635"/>
    </source>
</evidence>
<name>A0A140DS37_9FIRM</name>
<keyword evidence="4" id="KW-1185">Reference proteome</keyword>
<organism evidence="3 4">
    <name type="scientific">Faecalibaculum rodentium</name>
    <dbReference type="NCBI Taxonomy" id="1702221"/>
    <lineage>
        <taxon>Bacteria</taxon>
        <taxon>Bacillati</taxon>
        <taxon>Bacillota</taxon>
        <taxon>Erysipelotrichia</taxon>
        <taxon>Erysipelotrichales</taxon>
        <taxon>Erysipelotrichaceae</taxon>
        <taxon>Faecalibaculum</taxon>
    </lineage>
</organism>
<dbReference type="EMBL" id="CP011391">
    <property type="protein sequence ID" value="AMK53464.1"/>
    <property type="molecule type" value="Genomic_DNA"/>
</dbReference>
<protein>
    <submittedName>
        <fullName evidence="3">ATPase</fullName>
    </submittedName>
</protein>
<dbReference type="Pfam" id="PF13173">
    <property type="entry name" value="AAA_14"/>
    <property type="match status" value="1"/>
</dbReference>
<dbReference type="PANTHER" id="PTHR33295:SF7">
    <property type="entry name" value="ATPASE"/>
    <property type="match status" value="1"/>
</dbReference>
<dbReference type="CDD" id="cd01037">
    <property type="entry name" value="PDDEXK_nuclease-like"/>
    <property type="match status" value="1"/>
</dbReference>
<sequence>MLKRKLYQDLLEWKNRRARSKALFLMGARQVGKSTLARHFGEQNYDAVIEINFYNDPGAARIFRQGAAETILTQLTAYTGQSIIPGNTLVILDEIQECPAARTAIKFLVEEGSAHYLETGSLLGIQYNPVKSLPVGFEEQLNMYPMDFEEFLWALNYPLETIQYLKDCFERRQAVQGAVHDRMLRIFETYIVVGGMPEVVQTYVSTRDITETVYIQKQILSLYRQDIFKYAQGLMSLKIRQIFDSIPSQLDDKNRRFRLNALGKGQQMRGLESSFLWLEEAGVALPCYNTSAPVSPLRLNEKRNLFKLFLNDTGLLTAMSLGNIQFELLQGELDINSGSILENVFAQALASKGLDLFYYDSKSTGELDFVVQNGKDIDILEIKSGKDYKKHRALDKALQVKDWQFQRKIVFCKSDVKAEGEILYLPFYMIMFYALKEQQRLIWDPLVPDFN</sequence>
<proteinExistence type="predicted"/>
<dbReference type="GeneID" id="78477198"/>